<organism evidence="9 10">
    <name type="scientific">Lolium multiflorum</name>
    <name type="common">Italian ryegrass</name>
    <name type="synonym">Lolium perenne subsp. multiflorum</name>
    <dbReference type="NCBI Taxonomy" id="4521"/>
    <lineage>
        <taxon>Eukaryota</taxon>
        <taxon>Viridiplantae</taxon>
        <taxon>Streptophyta</taxon>
        <taxon>Embryophyta</taxon>
        <taxon>Tracheophyta</taxon>
        <taxon>Spermatophyta</taxon>
        <taxon>Magnoliopsida</taxon>
        <taxon>Liliopsida</taxon>
        <taxon>Poales</taxon>
        <taxon>Poaceae</taxon>
        <taxon>BOP clade</taxon>
        <taxon>Pooideae</taxon>
        <taxon>Poodae</taxon>
        <taxon>Poeae</taxon>
        <taxon>Poeae Chloroplast Group 2 (Poeae type)</taxon>
        <taxon>Loliodinae</taxon>
        <taxon>Loliinae</taxon>
        <taxon>Lolium</taxon>
    </lineage>
</organism>
<dbReference type="SUPFAM" id="SSF56672">
    <property type="entry name" value="DNA/RNA polymerases"/>
    <property type="match status" value="4"/>
</dbReference>
<dbReference type="PANTHER" id="PTHR42648">
    <property type="entry name" value="TRANSPOSASE, PUTATIVE-RELATED"/>
    <property type="match status" value="1"/>
</dbReference>
<dbReference type="InterPro" id="IPR043502">
    <property type="entry name" value="DNA/RNA_pol_sf"/>
</dbReference>
<evidence type="ECO:0000256" key="2">
    <source>
        <dbReference type="ARBA" id="ARBA00022723"/>
    </source>
</evidence>
<evidence type="ECO:0000259" key="8">
    <source>
        <dbReference type="PROSITE" id="PS50994"/>
    </source>
</evidence>
<dbReference type="InterPro" id="IPR036875">
    <property type="entry name" value="Znf_CCHC_sf"/>
</dbReference>
<dbReference type="InterPro" id="IPR025724">
    <property type="entry name" value="GAG-pre-integrase_dom"/>
</dbReference>
<feature type="region of interest" description="Disordered" evidence="6">
    <location>
        <begin position="3916"/>
        <end position="3957"/>
    </location>
</feature>
<dbReference type="InterPro" id="IPR057670">
    <property type="entry name" value="SH3_retrovirus"/>
</dbReference>
<keyword evidence="2" id="KW-0479">Metal-binding</keyword>
<keyword evidence="5" id="KW-0863">Zinc-finger</keyword>
<evidence type="ECO:0000256" key="6">
    <source>
        <dbReference type="SAM" id="MobiDB-lite"/>
    </source>
</evidence>
<dbReference type="InterPro" id="IPR001584">
    <property type="entry name" value="Integrase_cat-core"/>
</dbReference>
<dbReference type="SUPFAM" id="SSF53098">
    <property type="entry name" value="Ribonuclease H-like"/>
    <property type="match status" value="4"/>
</dbReference>
<feature type="region of interest" description="Disordered" evidence="6">
    <location>
        <begin position="80"/>
        <end position="110"/>
    </location>
</feature>
<feature type="domain" description="Integrase catalytic" evidence="8">
    <location>
        <begin position="2503"/>
        <end position="2679"/>
    </location>
</feature>
<evidence type="ECO:0000313" key="10">
    <source>
        <dbReference type="Proteomes" id="UP001231189"/>
    </source>
</evidence>
<dbReference type="Pfam" id="PF07727">
    <property type="entry name" value="RVT_2"/>
    <property type="match status" value="4"/>
</dbReference>
<dbReference type="GO" id="GO:0003676">
    <property type="term" value="F:nucleic acid binding"/>
    <property type="evidence" value="ECO:0007669"/>
    <property type="project" value="InterPro"/>
</dbReference>
<comment type="caution">
    <text evidence="9">The sequence shown here is derived from an EMBL/GenBank/DDBJ whole genome shotgun (WGS) entry which is preliminary data.</text>
</comment>
<dbReference type="InterPro" id="IPR039537">
    <property type="entry name" value="Retrotran_Ty1/copia-like"/>
</dbReference>
<dbReference type="Gene3D" id="3.30.420.10">
    <property type="entry name" value="Ribonuclease H-like superfamily/Ribonuclease H"/>
    <property type="match status" value="4"/>
</dbReference>
<feature type="compositionally biased region" description="Basic residues" evidence="6">
    <location>
        <begin position="2243"/>
        <end position="2256"/>
    </location>
</feature>
<dbReference type="Pfam" id="PF00665">
    <property type="entry name" value="rve"/>
    <property type="match status" value="4"/>
</dbReference>
<feature type="compositionally biased region" description="Basic residues" evidence="6">
    <location>
        <begin position="82"/>
        <end position="95"/>
    </location>
</feature>
<evidence type="ECO:0000256" key="1">
    <source>
        <dbReference type="ARBA" id="ARBA00022670"/>
    </source>
</evidence>
<dbReference type="PROSITE" id="PS50158">
    <property type="entry name" value="ZF_CCHC"/>
    <property type="match status" value="2"/>
</dbReference>
<dbReference type="Pfam" id="PF22936">
    <property type="entry name" value="Pol_BBD"/>
    <property type="match status" value="4"/>
</dbReference>
<keyword evidence="3" id="KW-0064">Aspartyl protease</keyword>
<dbReference type="PROSITE" id="PS50994">
    <property type="entry name" value="INTEGRASE"/>
    <property type="match status" value="4"/>
</dbReference>
<dbReference type="GO" id="GO:0004190">
    <property type="term" value="F:aspartic-type endopeptidase activity"/>
    <property type="evidence" value="ECO:0007669"/>
    <property type="project" value="UniProtKB-KW"/>
</dbReference>
<dbReference type="InterPro" id="IPR054722">
    <property type="entry name" value="PolX-like_BBD"/>
</dbReference>
<reference evidence="9" key="1">
    <citation type="submission" date="2023-07" db="EMBL/GenBank/DDBJ databases">
        <title>A chromosome-level genome assembly of Lolium multiflorum.</title>
        <authorList>
            <person name="Chen Y."/>
            <person name="Copetti D."/>
            <person name="Kolliker R."/>
            <person name="Studer B."/>
        </authorList>
    </citation>
    <scope>NUCLEOTIDE SEQUENCE</scope>
    <source>
        <strain evidence="9">02402/16</strain>
        <tissue evidence="9">Leaf</tissue>
    </source>
</reference>
<feature type="compositionally biased region" description="Basic and acidic residues" evidence="6">
    <location>
        <begin position="1589"/>
        <end position="1611"/>
    </location>
</feature>
<dbReference type="InterPro" id="IPR036397">
    <property type="entry name" value="RNaseH_sf"/>
</dbReference>
<feature type="region of interest" description="Disordered" evidence="6">
    <location>
        <begin position="1570"/>
        <end position="1611"/>
    </location>
</feature>
<feature type="region of interest" description="Disordered" evidence="6">
    <location>
        <begin position="4566"/>
        <end position="4586"/>
    </location>
</feature>
<dbReference type="SMART" id="SM00343">
    <property type="entry name" value="ZnF_C2HC"/>
    <property type="match status" value="3"/>
</dbReference>
<dbReference type="EMBL" id="JAUUTY010000887">
    <property type="protein sequence ID" value="KAK1572918.1"/>
    <property type="molecule type" value="Genomic_DNA"/>
</dbReference>
<protein>
    <submittedName>
        <fullName evidence="9">Uncharacterized protein</fullName>
    </submittedName>
</protein>
<evidence type="ECO:0000259" key="7">
    <source>
        <dbReference type="PROSITE" id="PS50158"/>
    </source>
</evidence>
<feature type="region of interest" description="Disordered" evidence="6">
    <location>
        <begin position="3389"/>
        <end position="3413"/>
    </location>
</feature>
<dbReference type="Pfam" id="PF13976">
    <property type="entry name" value="gag_pre-integrs"/>
    <property type="match status" value="4"/>
</dbReference>
<gene>
    <name evidence="9" type="ORF">QYE76_018989</name>
</gene>
<proteinExistence type="predicted"/>
<keyword evidence="4" id="KW-0378">Hydrolase</keyword>
<dbReference type="Pfam" id="PF00098">
    <property type="entry name" value="zf-CCHC"/>
    <property type="match status" value="2"/>
</dbReference>
<dbReference type="GO" id="GO:0008270">
    <property type="term" value="F:zinc ion binding"/>
    <property type="evidence" value="ECO:0007669"/>
    <property type="project" value="UniProtKB-KW"/>
</dbReference>
<feature type="domain" description="Integrase catalytic" evidence="8">
    <location>
        <begin position="297"/>
        <end position="473"/>
    </location>
</feature>
<feature type="compositionally biased region" description="Basic residues" evidence="6">
    <location>
        <begin position="3389"/>
        <end position="3402"/>
    </location>
</feature>
<keyword evidence="5" id="KW-0862">Zinc</keyword>
<dbReference type="InterPro" id="IPR001878">
    <property type="entry name" value="Znf_CCHC"/>
</dbReference>
<evidence type="ECO:0000256" key="3">
    <source>
        <dbReference type="ARBA" id="ARBA00022750"/>
    </source>
</evidence>
<dbReference type="InterPro" id="IPR013103">
    <property type="entry name" value="RVT_2"/>
</dbReference>
<feature type="domain" description="Integrase catalytic" evidence="8">
    <location>
        <begin position="3650"/>
        <end position="3826"/>
    </location>
</feature>
<dbReference type="GO" id="GO:0006508">
    <property type="term" value="P:proteolysis"/>
    <property type="evidence" value="ECO:0007669"/>
    <property type="project" value="UniProtKB-KW"/>
</dbReference>
<dbReference type="Proteomes" id="UP001231189">
    <property type="component" value="Unassembled WGS sequence"/>
</dbReference>
<evidence type="ECO:0000313" key="9">
    <source>
        <dbReference type="EMBL" id="KAK1572918.1"/>
    </source>
</evidence>
<evidence type="ECO:0000256" key="4">
    <source>
        <dbReference type="ARBA" id="ARBA00022801"/>
    </source>
</evidence>
<feature type="compositionally biased region" description="Basic and acidic residues" evidence="6">
    <location>
        <begin position="3935"/>
        <end position="3957"/>
    </location>
</feature>
<dbReference type="Pfam" id="PF25597">
    <property type="entry name" value="SH3_retrovirus"/>
    <property type="match status" value="4"/>
</dbReference>
<feature type="domain" description="CCHC-type" evidence="7">
    <location>
        <begin position="3421"/>
        <end position="3436"/>
    </location>
</feature>
<feature type="compositionally biased region" description="Basic and acidic residues" evidence="6">
    <location>
        <begin position="582"/>
        <end position="604"/>
    </location>
</feature>
<feature type="region of interest" description="Disordered" evidence="6">
    <location>
        <begin position="2241"/>
        <end position="2270"/>
    </location>
</feature>
<dbReference type="Gene3D" id="4.10.60.10">
    <property type="entry name" value="Zinc finger, CCHC-type"/>
    <property type="match status" value="2"/>
</dbReference>
<sequence length="4586" mass="520673">MLVMTGHAKKLSDLGIVIPNRLGINRVLQSLPPSYKNFVMNYNMQNMNKEFPELFGMLKAAEIEIKKEHQVLMVNKTTSFKKQGKSKGKFKKGGKKAATPPMKPKNGPKPDADYYCKEKGHWKRNCSKYLADLKSGLIKKKKEDEVTMRVGNGSKVNVIAVGTLPLHLPSGLVLSLNNCYYVPALSMNIISGSCLMQDGYSFKSENNGCSIFMNNIFYGRAPQKNGLFLLDLDSSNTHIHNIDAKRIKLNDNSTYMWHCRLGHIGVKRMKKLHTDGLLESLDFESLDRCEACLMGKMTKTPFSGMMERATDLLEIIHTDVCGPMSVASRGGYRYVLTFTDDLSRYGYIYLMKHKSETFEKFKEFQSEVENQRNKKIKFLRSDRGGEYLSYEFGMHLKKCGILSQLTPPGTPQRNGVSERRNRTLLDMVRSMMSLTDLPLSFWSYALETAAFTLNRAPSKSVETTPYELWFNKKPKLSFLKVWGCEAYVKKLQPDKLEPKAEKCVFIGYPKETIGYTFYHRSEGKIFVAKNGTFLEKEFLTKEVTGRKVELDEIEESLLVDQSSAVPENVPVPPTPTTEEANDNDHETSNETATEPRRSTRDRATPDWYDPCLNVMIVDNNDEDPATYEEAMMSPDSNKWQEAMKSEMGSMYDNKVWTLVDLPDSRKAVENKWIFKRKTDADGNITVYKARLVAKGFRQIQGVDYDETFSPVAKLKSVRILLAIAAFFDYEIWQMDVKTAFLNGDIEEELYMRSIYGLKQASRSWNRRFDKVIKDFGFIQCHGEACIYKKVSGSSVAFLILYVDDILLIGNDIELLSSVKGYLNNSFSMKDLGEASYILGIKIYRDRSRRLIGLSQSTYLDKILKKFRMDESKKGFLPMLPGKVLSKTQGPATAEERERMSQIPYASAVGSIMYAMLCTRPDIAHAVSLTSRYQSDPGMEHWTAVKNILKYLKRTKDMFLCYGGDQELVVTSYTDASWNTDPDDSKSQSGYVFILNGAAVSWASSKQCTVAKSSTESEYIAASEASSEAVWMKRFIVELGVVPSALDPFVIYCDNMGAIANAQEPRSHKRLKHIKLRYHSIREYIEDGEVKICKVHTDLNVADPLTKALPRAKHDQHQNAMGVSTWVFDTGSVAHICNSKQELKNKRQLLKDEVTMRVGNGSKVNVIAVGTLPLHLPSGLVLSLNNCYYVPALSMNIISGSCLMQDGYSFKSENNGCSIFMNNIFYGRAPQKNGLFLLDLDSSNTHIHNIDAKRIKLNDNSTYMWHCRLGHIGVKRMKKLHTDGLLESLDFESLDRCEACLMGKMTKTPFSGMMERATDLLEIIHTDVCGPMSVASRGGYRYVLTFTDDLSRYGYIYLMKHKSETFEKFKEFQSEVENQRNKKIKFLRSDRGGEYLSYEFGMHLKKCGILSQLTPPGTPQRNGVSERRNRTLLDMVRSMMSLTDLPLSFWSYALETAAFTLNRAPSKSVETTPYELWFNKKPKLSFLKVWGCEAYVKKLQPDKLEPKAEKCVFIGYPKETIGYTFYHRSEGKIFVAKNGTFLEKEFLTKEVTGRKVELDEIEESLLVDQSSAVPENVPVPPTPTTEEANDNDHETSYETATEPRRSTRDRATPDWYDPCLNVMIVDNNDEDPATYEEAMMSPDSNKWQEAMKSEMGSMYDNKVWTLVDLPDSRKAVENKWIFKRKTDADGNITVYKARLVAKGFRQIQGVDYDETFSPVAKLKSVRILLAIAAFFDYEIWQMDVKTAFLNGDIEEELYMVQPKGFVDPKNADKVCKLQRSIYGLKQASRSWNRRFDKVIKDFGFIQCHGEACIYKKVSGSSVAFLILYVDDILLIGNDIELLSSVKGYLNNSFSMKDLGEASYILGIKIYRDRSRRLIGLSQSTYLDKILKKFRMDESKKGFLPMLPGKVLSKTQGPATAEERERMSQIPYASAVGSIMYAMLCTRPDIAHAVSLTSRYQSDPGMEHWTAVKNILKYLKRTKDMFLCYGGDQELVVTSYTDASWNTDPDDSKSQSGYVFILNGAAVSWASSKQCTVAKSSTESEYIAASEASSEAVWMKRFIVELGVVPSALDPFVIYCDNMGAIANAQEPRSHKRLKHIKLRYHSIREYIEDGEVKICKVHTDLNVADPLTKALPRAKHDQHQNAMGVSCMMEEGSSISEHMLVMTGHAKKLSDLGIVIPNRLGINRVLQSLPPSYKNFVMNYNMQNMNKEFPELFGMLKAAEIEIKKEHQVLMVNKTTSFKKQGKSKGKFKKGGKKAATPPVKPKSGPKPDAECYYCKEKGHWKRNCSKYLADLKSGLIKKKKEGISDIHVIDVYLTSSRSSTWVFDTGSVAHICNSKQELKNKRQLLKDEVTMRVGNGSKVNVIAVGTLPLHLPSGLVLSLNNCYYVPALSMNIISSCLMQDGYSFKSENNGCSIFMNNIFYGRAPEKNGLFLLDLDSSNTHIHNIDAKRIKLNDNSTYMWHCRLGHIGVKRMKKLHTDGLLESLDFESLDRCEACLMGKMTKTPFSGMMERATDLLEIIHTDVCGPMSVASRGGYRYVLTFTDDLSRYGYIYLMKHKSETFEKFKEFQSEVENQRNKKIKFLRSDRGGEYLSYEFGMHLKKCGILSQLTPPGTPQRNGVSERRNRTLLDMVRSMMSLTDLPLSFWSYALETAAFTLNRAPSKSVETTPYELWFNKKPKLSFLKVWGCEAYVKKLQPDKLEPKAEKCVFIGYPKETIGYTFYHRSEGKIFVAKNGTFLEKEFLTKEVTGRKVELDEIEESLLVDQSSAVPENVPDPATYEEAMMSPDSNKWQEAMKSEMGSMYDNKVWTLVDLPDSRKAVENKWIFKRKTDADGNITVYKARLVAKGFRQIQGVDYDETFSPVAKLKSVRILLAIAAFFDYEIWQMDVKTAFLNGDIEEELYMVQPKGFVDPKNADKVCKLQRSIYGLKQASRSWNRRFDKVIKDFGFIQCHGEACIYKKVSGSSVAFLILYVDDILLIGNDIELLSSVKGYLNNSFSMKDLGEASYILGIKIYRDRSRRLIGLSQSTYLDKILKFRMDESKKGFLPMLPGKVLSKTQGPATAEERERMSQIPYASAVGSIMYAMLCTRPDIAHAVSLTSRYQSDPGMEHWTAVKNILKYLKRTKDMFLCYGGDQELVVTSYTDASWNTDPDDSKSQSGYVFILNGAAVSWASSKQCTVAKSSTESEYIAASEASSEAVWMKRFIVELGVVPSALDPFVIYCDNMGAIANAQEPRSHKRLKHIKLRYHSIREYIEDGEVKICKVHTDLNVADPLTKALPRAKHDQHQNAMGVSCMMEEGSSISEHMLVMTGHAKKLSDLGIVIPNRLGINRVLQSLPPSYKNFVMNYNMQNMNKEFPELFGMLKAAEIEIKKEHQVLMVNKTTSFKKQGKSKGKFKKGGKKAATPPMKPKNGPKPDADCYYCKEKGHWKRNCSKYLADLKSGLIKKKKEGISDIHVIDVYLTSSRSSTWVFDTGSVAHICNSKQELKNKRQLLKDEVTMRVGNGSKVNVIAVGTLPLHLPSGLVLSLNNCYYVPALSMNIISGSCLMQDGYSFKSENNGCSIFMNNIFYGRAPQKNGLFLLDLDSSNTHIHNIDAKRIKLNDNSTYMWHCRLGHIGVKRMKKLHTDGLLESLDFESLDRCEACLMGKMTKTPFSGMMERATDLLEIIHTDVCGPMSVASRGGYRYVLTFTDDLSRYGYIYLMKHKSETFEKFKEFQSEVENQRNKKIKFLRSDRGGEYLSYEFGMHLKKCGILSQLTPPGTPQRNGVSERRNRTLLDMVRSMMSLTDLPLSFWSYALETAAFTLNRAPSKSVETTPYELWFNKKPKLSFLKVWGCEAYVKKLQPDKLEPKAEKCVFIGYPKETIGYTFYHRSEGKIFVAKNGTFLEKEFLTKEVTGRKVELDEIEESLLVDQSSAVPENVPVPPTPTTEEANDNDHETSYETATEPRRSTRDRATPDWYDPCLNVMIVDNNDEDPATYEEAMMSPDSNKWQEAMKSEMGSMYDNKVWTLVDLPDSRKAVENKWIFKRKTDADGNITVYKARLVAKGFRQIQGVDYDETFSPVAKLKSVRILLAIAAFFDYEIWQMDVKTAFLNGDIEEELYMVQPKGFVDPKNADKVCKLQRSIYGLKQASRSWNRRFDKVIKDFGFIQCHGEACIYKKVSGSSVAFLILYVDDILLIGNDIELLSSVKGYLNNSFSMKDLGEASYILGIKIYRDRSRRLIGLSQSTYLDKILKKFRMDESKKGFLPMLPGKVLSKTQGPATAEERERMSQIPYASAVGSIMYAMLCTRPDIAHAVSLTSRYQSDPGMEHWTAVKNILKYLKRTKDMFLCYGGDQELVVTSYTDASWNTDPDDSKSQSGYVFILNGAAVSWASSKQCTVAKSSTESEYIAASEASSEAVWMKRFIVELGVVPSALDPFVIYCDNMGAIANAQEPRSHKRLKHIKLRYHSIREYIEDGEVKICKVHTDLNVADPLTKALPRAKHDQHQNAMGVRVTHLKLDVEMVELEYGMEFEYLFGVPDEIPDITRSSGMVRRIRFIYRMSFYVNKMMRKVLWKVLEGSRKVRKKPPRKVESTRDSTSMAGQP</sequence>
<feature type="region of interest" description="Disordered" evidence="6">
    <location>
        <begin position="559"/>
        <end position="605"/>
    </location>
</feature>
<dbReference type="InterPro" id="IPR012337">
    <property type="entry name" value="RNaseH-like_sf"/>
</dbReference>
<feature type="domain" description="CCHC-type" evidence="7">
    <location>
        <begin position="2275"/>
        <end position="2290"/>
    </location>
</feature>
<dbReference type="SUPFAM" id="SSF57756">
    <property type="entry name" value="Retrovirus zinc finger-like domains"/>
    <property type="match status" value="2"/>
</dbReference>
<accession>A0AAD8V083</accession>
<keyword evidence="10" id="KW-1185">Reference proteome</keyword>
<name>A0AAD8V083_LOLMU</name>
<dbReference type="CDD" id="cd09272">
    <property type="entry name" value="RNase_HI_RT_Ty1"/>
    <property type="match status" value="4"/>
</dbReference>
<evidence type="ECO:0000256" key="5">
    <source>
        <dbReference type="PROSITE-ProRule" id="PRU00047"/>
    </source>
</evidence>
<feature type="domain" description="Integrase catalytic" evidence="8">
    <location>
        <begin position="1304"/>
        <end position="1480"/>
    </location>
</feature>
<dbReference type="PANTHER" id="PTHR42648:SF27">
    <property type="entry name" value="RNA-DIRECTED DNA POLYMERASE"/>
    <property type="match status" value="1"/>
</dbReference>
<keyword evidence="1" id="KW-0645">Protease</keyword>
<dbReference type="GO" id="GO:0015074">
    <property type="term" value="P:DNA integration"/>
    <property type="evidence" value="ECO:0007669"/>
    <property type="project" value="InterPro"/>
</dbReference>